<evidence type="ECO:0000256" key="3">
    <source>
        <dbReference type="ARBA" id="ARBA00022679"/>
    </source>
</evidence>
<feature type="compositionally biased region" description="Basic and acidic residues" evidence="5">
    <location>
        <begin position="286"/>
        <end position="298"/>
    </location>
</feature>
<evidence type="ECO:0000256" key="4">
    <source>
        <dbReference type="ARBA" id="ARBA00022777"/>
    </source>
</evidence>
<dbReference type="STRING" id="2082308.A0A2K1QQV8"/>
<dbReference type="GO" id="GO:0016020">
    <property type="term" value="C:membrane"/>
    <property type="evidence" value="ECO:0007669"/>
    <property type="project" value="TreeGrafter"/>
</dbReference>
<dbReference type="InterPro" id="IPR021601">
    <property type="entry name" value="Phosphatidylino_kinase_fungi"/>
</dbReference>
<evidence type="ECO:0000313" key="9">
    <source>
        <dbReference type="Proteomes" id="UP000243797"/>
    </source>
</evidence>
<feature type="region of interest" description="Disordered" evidence="5">
    <location>
        <begin position="477"/>
        <end position="563"/>
    </location>
</feature>
<dbReference type="InterPro" id="IPR049160">
    <property type="entry name" value="PI4KB-PIK1_PIK"/>
</dbReference>
<dbReference type="GO" id="GO:0004430">
    <property type="term" value="F:1-phosphatidylinositol 4-kinase activity"/>
    <property type="evidence" value="ECO:0007669"/>
    <property type="project" value="UniProtKB-EC"/>
</dbReference>
<evidence type="ECO:0000259" key="6">
    <source>
        <dbReference type="PROSITE" id="PS50290"/>
    </source>
</evidence>
<dbReference type="FunFam" id="1.10.1070.11:FF:000016">
    <property type="entry name" value="PIK1p Phosphatidylinositol 4-kinase"/>
    <property type="match status" value="1"/>
</dbReference>
<dbReference type="InterPro" id="IPR011009">
    <property type="entry name" value="Kinase-like_dom_sf"/>
</dbReference>
<gene>
    <name evidence="8" type="ORF">CAC42_7151</name>
</gene>
<dbReference type="PANTHER" id="PTHR10048:SF22">
    <property type="entry name" value="PHOSPHATIDYLINOSITOL 4-KINASE BETA"/>
    <property type="match status" value="1"/>
</dbReference>
<dbReference type="InterPro" id="IPR015433">
    <property type="entry name" value="PI3/4_kinase"/>
</dbReference>
<dbReference type="SUPFAM" id="SSF56112">
    <property type="entry name" value="Protein kinase-like (PK-like)"/>
    <property type="match status" value="1"/>
</dbReference>
<dbReference type="InParanoid" id="A0A2K1QQV8"/>
<dbReference type="FunCoup" id="A0A2K1QQV8">
    <property type="interactions" value="820"/>
</dbReference>
<dbReference type="OrthoDB" id="10264149at2759"/>
<dbReference type="Proteomes" id="UP000243797">
    <property type="component" value="Unassembled WGS sequence"/>
</dbReference>
<keyword evidence="4" id="KW-0418">Kinase</keyword>
<keyword evidence="9" id="KW-1185">Reference proteome</keyword>
<dbReference type="PROSITE" id="PS00915">
    <property type="entry name" value="PI3_4_KINASE_1"/>
    <property type="match status" value="1"/>
</dbReference>
<evidence type="ECO:0000313" key="8">
    <source>
        <dbReference type="EMBL" id="PNS17468.1"/>
    </source>
</evidence>
<evidence type="ECO:0000256" key="2">
    <source>
        <dbReference type="ARBA" id="ARBA00012169"/>
    </source>
</evidence>
<dbReference type="Pfam" id="PF21245">
    <property type="entry name" value="PI4KB-PIK1_PIK"/>
    <property type="match status" value="1"/>
</dbReference>
<dbReference type="SMART" id="SM00146">
    <property type="entry name" value="PI3Kc"/>
    <property type="match status" value="1"/>
</dbReference>
<sequence>MSWNLLERFLESEHFNKDPSLTVAYLARYADHVGIQYVLCSKLRKFSYEEIEFFLPQLCHLLISIENESMALEEFLIDLCEESVNAALLTFWLFQTYLRDLSTNPNSATFKKCRRIYNRVQRIVFGASEPVKRERIKDNVLPTTVLASLVLTGIGAPFFPAHAGPLAIAQARKPRQLEQLVSEPVQIRRPARSHTVSGDAQRPRRPRPVPADGETSLRPKKPIHRAALSVDVAMSKESSPPAERQRHIRHALLDTKNHEGYVSSSSLPDPKLARSPPMPSSGAENSNKEAKRPVDMQRRHSHVAKVLTPSSISPRQKRRLLRSNYFKLETQFLTALQDISNRLVSVPKPARLSALRAELALIAQDLPAEVDIPLICPATLDDGQPSRSKHHRIVRLNPAEATSLNSAERVPYLLMVEVLREDFDFDPESQQNTELVARLLADRNKSKRRLFDITSSHRSSFKSPEDEAQHDSVFEPAMGDLASPGLLRDQDGEEKQLQQTSKTPPVGVGSSRETPRLSSGVSTVSSGSLITPRNSEQPISRSTSPGGTRLSNSALSRPNNDQTDFNALATHMRTASQMLAQLELSSSKRPKAEVAAIKAKIIASMQTLEEQSFYTDESAATPPSNLATIIDQAHATGDTASPSDLDAPTPPDADPNLASGAGAARMENDIKTGGVARSTLSDREDPSAATFGEAWAVKRERIRRSSPYGWLPNWDLVSVIVKTGADLRQEAFACQLIGVCERIWHEAGVDVWVKPYRILVTGESGGLIETVTNGVSLHSLKRSLTLAGVRDGTNPRKRIATLKDHFLRTFGEEDGARYVRAVECFAKSLAAYSVVSYVLQLKDRHNGNILLSDSGHVSHIDFGFMLSNSPGSMGFEAAPFKLTGEYIEVLGGLEGSGYRLFVKRMKEAFQALRREAERIVMLVELMGRESRMPCYGGGVANVVAGLRARFVLEKSEREAEAWVEELVAKSGGSYYTRLYVHGPPPPILFSSLLLFSLPFSSLPFDNELPGADTDFD</sequence>
<dbReference type="AlphaFoldDB" id="A0A2K1QQV8"/>
<evidence type="ECO:0000256" key="5">
    <source>
        <dbReference type="SAM" id="MobiDB-lite"/>
    </source>
</evidence>
<dbReference type="InterPro" id="IPR036940">
    <property type="entry name" value="PI3/4_kinase_cat_sf"/>
</dbReference>
<dbReference type="InterPro" id="IPR018936">
    <property type="entry name" value="PI3/4_kinase_CS"/>
</dbReference>
<feature type="region of interest" description="Disordered" evidence="5">
    <location>
        <begin position="253"/>
        <end position="302"/>
    </location>
</feature>
<feature type="compositionally biased region" description="Polar residues" evidence="5">
    <location>
        <begin position="529"/>
        <end position="563"/>
    </location>
</feature>
<dbReference type="Gene3D" id="1.10.1070.11">
    <property type="entry name" value="Phosphatidylinositol 3-/4-kinase, catalytic domain"/>
    <property type="match status" value="1"/>
</dbReference>
<feature type="compositionally biased region" description="Low complexity" evidence="5">
    <location>
        <begin position="518"/>
        <end position="528"/>
    </location>
</feature>
<feature type="domain" description="PIK helical" evidence="7">
    <location>
        <begin position="1"/>
        <end position="120"/>
    </location>
</feature>
<feature type="region of interest" description="Disordered" evidence="5">
    <location>
        <begin position="186"/>
        <end position="224"/>
    </location>
</feature>
<dbReference type="PANTHER" id="PTHR10048">
    <property type="entry name" value="PHOSPHATIDYLINOSITOL KINASE"/>
    <property type="match status" value="1"/>
</dbReference>
<dbReference type="EMBL" id="NKHZ01000051">
    <property type="protein sequence ID" value="PNS17468.1"/>
    <property type="molecule type" value="Genomic_DNA"/>
</dbReference>
<reference evidence="8 9" key="1">
    <citation type="submission" date="2017-06" db="EMBL/GenBank/DDBJ databases">
        <title>Draft genome sequence of a variant of Elsinoe murrayae.</title>
        <authorList>
            <person name="Cheng Q."/>
        </authorList>
    </citation>
    <scope>NUCLEOTIDE SEQUENCE [LARGE SCALE GENOMIC DNA]</scope>
    <source>
        <strain evidence="8 9">CQ-2017a</strain>
    </source>
</reference>
<dbReference type="CDD" id="cd05168">
    <property type="entry name" value="PI4Kc_III_beta"/>
    <property type="match status" value="1"/>
</dbReference>
<dbReference type="InterPro" id="IPR057754">
    <property type="entry name" value="PI4-kinase_beta/PIK1_cat"/>
</dbReference>
<proteinExistence type="predicted"/>
<name>A0A2K1QQV8_9PEZI</name>
<comment type="catalytic activity">
    <reaction evidence="1">
        <text>a 1,2-diacyl-sn-glycero-3-phospho-(1D-myo-inositol) + ATP = a 1,2-diacyl-sn-glycero-3-phospho-(1D-myo-inositol 4-phosphate) + ADP + H(+)</text>
        <dbReference type="Rhea" id="RHEA:19877"/>
        <dbReference type="ChEBI" id="CHEBI:15378"/>
        <dbReference type="ChEBI" id="CHEBI:30616"/>
        <dbReference type="ChEBI" id="CHEBI:57880"/>
        <dbReference type="ChEBI" id="CHEBI:58178"/>
        <dbReference type="ChEBI" id="CHEBI:456216"/>
        <dbReference type="EC" id="2.7.1.67"/>
    </reaction>
</comment>
<evidence type="ECO:0000259" key="7">
    <source>
        <dbReference type="PROSITE" id="PS51545"/>
    </source>
</evidence>
<dbReference type="Gene3D" id="6.10.140.1260">
    <property type="match status" value="1"/>
</dbReference>
<feature type="domain" description="PI3K/PI4K catalytic" evidence="6">
    <location>
        <begin position="696"/>
        <end position="975"/>
    </location>
</feature>
<protein>
    <recommendedName>
        <fullName evidence="2">1-phosphatidylinositol 4-kinase</fullName>
        <ecNumber evidence="2">2.7.1.67</ecNumber>
    </recommendedName>
</protein>
<accession>A0A2K1QQV8</accession>
<comment type="caution">
    <text evidence="8">The sequence shown here is derived from an EMBL/GenBank/DDBJ whole genome shotgun (WGS) entry which is preliminary data.</text>
</comment>
<dbReference type="GO" id="GO:0046854">
    <property type="term" value="P:phosphatidylinositol phosphate biosynthetic process"/>
    <property type="evidence" value="ECO:0007669"/>
    <property type="project" value="InterPro"/>
</dbReference>
<evidence type="ECO:0000256" key="1">
    <source>
        <dbReference type="ARBA" id="ARBA00001686"/>
    </source>
</evidence>
<dbReference type="PROSITE" id="PS51545">
    <property type="entry name" value="PIK_HELICAL"/>
    <property type="match status" value="1"/>
</dbReference>
<dbReference type="Gene3D" id="3.30.1010.10">
    <property type="entry name" value="Phosphatidylinositol 3-kinase Catalytic Subunit, Chain A, domain 4"/>
    <property type="match status" value="1"/>
</dbReference>
<feature type="region of interest" description="Disordered" evidence="5">
    <location>
        <begin position="636"/>
        <end position="669"/>
    </location>
</feature>
<dbReference type="EC" id="2.7.1.67" evidence="2"/>
<dbReference type="SUPFAM" id="SSF48371">
    <property type="entry name" value="ARM repeat"/>
    <property type="match status" value="1"/>
</dbReference>
<dbReference type="PROSITE" id="PS00916">
    <property type="entry name" value="PI3_4_KINASE_2"/>
    <property type="match status" value="1"/>
</dbReference>
<dbReference type="PROSITE" id="PS50290">
    <property type="entry name" value="PI3_4_KINASE_3"/>
    <property type="match status" value="1"/>
</dbReference>
<dbReference type="InterPro" id="IPR001263">
    <property type="entry name" value="PI3K_accessory_dom"/>
</dbReference>
<dbReference type="GO" id="GO:0048015">
    <property type="term" value="P:phosphatidylinositol-mediated signaling"/>
    <property type="evidence" value="ECO:0007669"/>
    <property type="project" value="TreeGrafter"/>
</dbReference>
<dbReference type="GO" id="GO:0005737">
    <property type="term" value="C:cytoplasm"/>
    <property type="evidence" value="ECO:0007669"/>
    <property type="project" value="TreeGrafter"/>
</dbReference>
<dbReference type="InterPro" id="IPR000403">
    <property type="entry name" value="PI3/4_kinase_cat_dom"/>
</dbReference>
<organism evidence="8 9">
    <name type="scientific">Sphaceloma murrayae</name>
    <dbReference type="NCBI Taxonomy" id="2082308"/>
    <lineage>
        <taxon>Eukaryota</taxon>
        <taxon>Fungi</taxon>
        <taxon>Dikarya</taxon>
        <taxon>Ascomycota</taxon>
        <taxon>Pezizomycotina</taxon>
        <taxon>Dothideomycetes</taxon>
        <taxon>Dothideomycetidae</taxon>
        <taxon>Myriangiales</taxon>
        <taxon>Elsinoaceae</taxon>
        <taxon>Sphaceloma</taxon>
    </lineage>
</organism>
<dbReference type="InterPro" id="IPR016024">
    <property type="entry name" value="ARM-type_fold"/>
</dbReference>
<dbReference type="Pfam" id="PF11522">
    <property type="entry name" value="Pik1"/>
    <property type="match status" value="1"/>
</dbReference>
<keyword evidence="3" id="KW-0808">Transferase</keyword>
<dbReference type="Pfam" id="PF00454">
    <property type="entry name" value="PI3_PI4_kinase"/>
    <property type="match status" value="1"/>
</dbReference>